<comment type="catalytic activity">
    <reaction evidence="1">
        <text>ATP + protein L-histidine = ADP + protein N-phospho-L-histidine.</text>
        <dbReference type="EC" id="2.7.13.3"/>
    </reaction>
</comment>
<protein>
    <recommendedName>
        <fullName evidence="2">histidine kinase</fullName>
        <ecNumber evidence="2">2.7.13.3</ecNumber>
    </recommendedName>
</protein>
<evidence type="ECO:0000259" key="10">
    <source>
        <dbReference type="SMART" id="SM00387"/>
    </source>
</evidence>
<evidence type="ECO:0000313" key="12">
    <source>
        <dbReference type="Proteomes" id="UP000256661"/>
    </source>
</evidence>
<keyword evidence="4" id="KW-0808">Transferase</keyword>
<dbReference type="InterPro" id="IPR036890">
    <property type="entry name" value="HATPase_C_sf"/>
</dbReference>
<keyword evidence="9" id="KW-1133">Transmembrane helix</keyword>
<dbReference type="PANTHER" id="PTHR24421:SF10">
    <property type="entry name" value="NITRATE_NITRITE SENSOR PROTEIN NARQ"/>
    <property type="match status" value="1"/>
</dbReference>
<evidence type="ECO:0000256" key="8">
    <source>
        <dbReference type="ARBA" id="ARBA00023012"/>
    </source>
</evidence>
<dbReference type="Gene3D" id="1.20.5.1930">
    <property type="match status" value="1"/>
</dbReference>
<dbReference type="InterPro" id="IPR050482">
    <property type="entry name" value="Sensor_HK_TwoCompSys"/>
</dbReference>
<dbReference type="GO" id="GO:0005524">
    <property type="term" value="F:ATP binding"/>
    <property type="evidence" value="ECO:0007669"/>
    <property type="project" value="UniProtKB-KW"/>
</dbReference>
<evidence type="ECO:0000313" key="11">
    <source>
        <dbReference type="EMBL" id="REE99393.1"/>
    </source>
</evidence>
<keyword evidence="9" id="KW-0472">Membrane</keyword>
<gene>
    <name evidence="11" type="ORF">DFJ69_4905</name>
</gene>
<comment type="caution">
    <text evidence="11">The sequence shown here is derived from an EMBL/GenBank/DDBJ whole genome shotgun (WGS) entry which is preliminary data.</text>
</comment>
<evidence type="ECO:0000256" key="2">
    <source>
        <dbReference type="ARBA" id="ARBA00012438"/>
    </source>
</evidence>
<evidence type="ECO:0000256" key="1">
    <source>
        <dbReference type="ARBA" id="ARBA00000085"/>
    </source>
</evidence>
<evidence type="ECO:0000256" key="9">
    <source>
        <dbReference type="SAM" id="Phobius"/>
    </source>
</evidence>
<dbReference type="EMBL" id="QTTT01000001">
    <property type="protein sequence ID" value="REE99393.1"/>
    <property type="molecule type" value="Genomic_DNA"/>
</dbReference>
<dbReference type="RefSeq" id="WP_170177759.1">
    <property type="nucleotide sequence ID" value="NZ_QTTT01000001.1"/>
</dbReference>
<dbReference type="Gene3D" id="3.30.565.10">
    <property type="entry name" value="Histidine kinase-like ATPase, C-terminal domain"/>
    <property type="match status" value="1"/>
</dbReference>
<evidence type="ECO:0000256" key="6">
    <source>
        <dbReference type="ARBA" id="ARBA00022777"/>
    </source>
</evidence>
<feature type="transmembrane region" description="Helical" evidence="9">
    <location>
        <begin position="29"/>
        <end position="47"/>
    </location>
</feature>
<feature type="transmembrane region" description="Helical" evidence="9">
    <location>
        <begin position="52"/>
        <end position="68"/>
    </location>
</feature>
<proteinExistence type="predicted"/>
<evidence type="ECO:0000256" key="3">
    <source>
        <dbReference type="ARBA" id="ARBA00022553"/>
    </source>
</evidence>
<feature type="domain" description="Histidine kinase/HSP90-like ATPase" evidence="10">
    <location>
        <begin position="253"/>
        <end position="342"/>
    </location>
</feature>
<sequence>MRIWLSGGLMVLSVAVGLASPVPSPYRGPDVPGVVLCMLAALCLLWLRSHPLRVLIAACAALLVNAAAGYPGTLVHWPLWIALFGCFAEYGDARRRAVCGAVFATAFGGFLLLDRDPFDSLPGIAMGLLITTFGGDALHSRRAYTAESAARVLLEERARLARELHDAVGHSVNVMVMQAAVGQRVFDGDPAFGHDALRHIEALGRSALTELDRLVHALDDPSAMVDLQALADRVRAAGRELDLDVGAVDLEPDGANALNRIIQEAVTNALRHTEAGRIRLSLAQSGGRVRLEVLSEGSGPTAAPSGRGLANMRHRAALQGGALDAGPTDDGFLVRATLPARS</sequence>
<keyword evidence="5" id="KW-0547">Nucleotide-binding</keyword>
<dbReference type="GO" id="GO:0046983">
    <property type="term" value="F:protein dimerization activity"/>
    <property type="evidence" value="ECO:0007669"/>
    <property type="project" value="InterPro"/>
</dbReference>
<dbReference type="SUPFAM" id="SSF55874">
    <property type="entry name" value="ATPase domain of HSP90 chaperone/DNA topoisomerase II/histidine kinase"/>
    <property type="match status" value="1"/>
</dbReference>
<evidence type="ECO:0000256" key="7">
    <source>
        <dbReference type="ARBA" id="ARBA00022840"/>
    </source>
</evidence>
<keyword evidence="3" id="KW-0597">Phosphoprotein</keyword>
<accession>A0A3D9SZB2</accession>
<dbReference type="GO" id="GO:0000155">
    <property type="term" value="F:phosphorelay sensor kinase activity"/>
    <property type="evidence" value="ECO:0007669"/>
    <property type="project" value="InterPro"/>
</dbReference>
<organism evidence="11 12">
    <name type="scientific">Thermomonospora umbrina</name>
    <dbReference type="NCBI Taxonomy" id="111806"/>
    <lineage>
        <taxon>Bacteria</taxon>
        <taxon>Bacillati</taxon>
        <taxon>Actinomycetota</taxon>
        <taxon>Actinomycetes</taxon>
        <taxon>Streptosporangiales</taxon>
        <taxon>Thermomonosporaceae</taxon>
        <taxon>Thermomonospora</taxon>
    </lineage>
</organism>
<dbReference type="InterPro" id="IPR011712">
    <property type="entry name" value="Sig_transdc_His_kin_sub3_dim/P"/>
</dbReference>
<dbReference type="GO" id="GO:0016020">
    <property type="term" value="C:membrane"/>
    <property type="evidence" value="ECO:0007669"/>
    <property type="project" value="InterPro"/>
</dbReference>
<dbReference type="InterPro" id="IPR003594">
    <property type="entry name" value="HATPase_dom"/>
</dbReference>
<dbReference type="PANTHER" id="PTHR24421">
    <property type="entry name" value="NITRATE/NITRITE SENSOR PROTEIN NARX-RELATED"/>
    <property type="match status" value="1"/>
</dbReference>
<dbReference type="CDD" id="cd16917">
    <property type="entry name" value="HATPase_UhpB-NarQ-NarX-like"/>
    <property type="match status" value="1"/>
</dbReference>
<dbReference type="EC" id="2.7.13.3" evidence="2"/>
<reference evidence="11 12" key="1">
    <citation type="submission" date="2018-08" db="EMBL/GenBank/DDBJ databases">
        <title>Sequencing the genomes of 1000 actinobacteria strains.</title>
        <authorList>
            <person name="Klenk H.-P."/>
        </authorList>
    </citation>
    <scope>NUCLEOTIDE SEQUENCE [LARGE SCALE GENOMIC DNA]</scope>
    <source>
        <strain evidence="11 12">DSM 43927</strain>
    </source>
</reference>
<dbReference type="SMART" id="SM00387">
    <property type="entry name" value="HATPase_c"/>
    <property type="match status" value="1"/>
</dbReference>
<evidence type="ECO:0000256" key="5">
    <source>
        <dbReference type="ARBA" id="ARBA00022741"/>
    </source>
</evidence>
<dbReference type="Pfam" id="PF07730">
    <property type="entry name" value="HisKA_3"/>
    <property type="match status" value="1"/>
</dbReference>
<dbReference type="Pfam" id="PF02518">
    <property type="entry name" value="HATPase_c"/>
    <property type="match status" value="1"/>
</dbReference>
<keyword evidence="12" id="KW-1185">Reference proteome</keyword>
<keyword evidence="6 11" id="KW-0418">Kinase</keyword>
<keyword evidence="8" id="KW-0902">Two-component regulatory system</keyword>
<dbReference type="AlphaFoldDB" id="A0A3D9SZB2"/>
<dbReference type="Proteomes" id="UP000256661">
    <property type="component" value="Unassembled WGS sequence"/>
</dbReference>
<evidence type="ECO:0000256" key="4">
    <source>
        <dbReference type="ARBA" id="ARBA00022679"/>
    </source>
</evidence>
<keyword evidence="7" id="KW-0067">ATP-binding</keyword>
<keyword evidence="9" id="KW-0812">Transmembrane</keyword>
<name>A0A3D9SZB2_9ACTN</name>